<name>A0A3Q0IIL9_DIACI</name>
<feature type="region of interest" description="Disordered" evidence="1">
    <location>
        <begin position="124"/>
        <end position="152"/>
    </location>
</feature>
<gene>
    <name evidence="3" type="primary">LOC113465596</name>
</gene>
<dbReference type="AlphaFoldDB" id="A0A3Q0IIL9"/>
<feature type="region of interest" description="Disordered" evidence="1">
    <location>
        <begin position="1"/>
        <end position="22"/>
    </location>
</feature>
<dbReference type="RefSeq" id="XP_026676049.1">
    <property type="nucleotide sequence ID" value="XM_026820248.1"/>
</dbReference>
<evidence type="ECO:0000313" key="2">
    <source>
        <dbReference type="Proteomes" id="UP000079169"/>
    </source>
</evidence>
<feature type="region of interest" description="Disordered" evidence="1">
    <location>
        <begin position="169"/>
        <end position="196"/>
    </location>
</feature>
<evidence type="ECO:0000313" key="3">
    <source>
        <dbReference type="RefSeq" id="XP_026676049.1"/>
    </source>
</evidence>
<dbReference type="PaxDb" id="121845-A0A3Q0IIL9"/>
<feature type="compositionally biased region" description="Acidic residues" evidence="1">
    <location>
        <begin position="124"/>
        <end position="138"/>
    </location>
</feature>
<evidence type="ECO:0000256" key="1">
    <source>
        <dbReference type="SAM" id="MobiDB-lite"/>
    </source>
</evidence>
<sequence length="232" mass="26405">MQNIQSQRSEQHRPIQQQEEQRLAEEARLRALAKNEKKMKSYRVDMGNTLKDLTNEAANAVQINDNTPELQQGRAVPHRDAARGLHRVHAGIRDSNTGLDNGLLDQIEGYEVHDEYIDDEIYEYNTDDSGNDVPEESDGNSNGDGGPENEGDNVMDEQLVLYENNEGNGELEQVPPHGHGNREQTTVAVRKQEKDHRRIDENRLRMLEARQRQQNNMEQILVNLIGEGSADF</sequence>
<feature type="compositionally biased region" description="Basic and acidic residues" evidence="1">
    <location>
        <begin position="9"/>
        <end position="22"/>
    </location>
</feature>
<protein>
    <submittedName>
        <fullName evidence="3">Uncharacterized protein LOC113465596</fullName>
    </submittedName>
</protein>
<keyword evidence="2" id="KW-1185">Reference proteome</keyword>
<accession>A0A3Q0IIL9</accession>
<dbReference type="GeneID" id="113465596"/>
<organism evidence="2 3">
    <name type="scientific">Diaphorina citri</name>
    <name type="common">Asian citrus psyllid</name>
    <dbReference type="NCBI Taxonomy" id="121845"/>
    <lineage>
        <taxon>Eukaryota</taxon>
        <taxon>Metazoa</taxon>
        <taxon>Ecdysozoa</taxon>
        <taxon>Arthropoda</taxon>
        <taxon>Hexapoda</taxon>
        <taxon>Insecta</taxon>
        <taxon>Pterygota</taxon>
        <taxon>Neoptera</taxon>
        <taxon>Paraneoptera</taxon>
        <taxon>Hemiptera</taxon>
        <taxon>Sternorrhyncha</taxon>
        <taxon>Psylloidea</taxon>
        <taxon>Psyllidae</taxon>
        <taxon>Diaphorininae</taxon>
        <taxon>Diaphorina</taxon>
    </lineage>
</organism>
<dbReference type="Proteomes" id="UP000079169">
    <property type="component" value="Unplaced"/>
</dbReference>
<proteinExistence type="predicted"/>
<dbReference type="KEGG" id="dci:113465596"/>
<reference evidence="3" key="1">
    <citation type="submission" date="2025-08" db="UniProtKB">
        <authorList>
            <consortium name="RefSeq"/>
        </authorList>
    </citation>
    <scope>IDENTIFICATION</scope>
</reference>